<dbReference type="Pfam" id="PF04564">
    <property type="entry name" value="U-box"/>
    <property type="match status" value="1"/>
</dbReference>
<feature type="compositionally biased region" description="Low complexity" evidence="6">
    <location>
        <begin position="1"/>
        <end position="10"/>
    </location>
</feature>
<comment type="catalytic activity">
    <reaction evidence="1">
        <text>S-ubiquitinyl-[E2 ubiquitin-conjugating enzyme]-L-cysteine + [acceptor protein]-L-lysine = [E2 ubiquitin-conjugating enzyme]-L-cysteine + N(6)-ubiquitinyl-[acceptor protein]-L-lysine.</text>
        <dbReference type="EC" id="2.3.2.27"/>
    </reaction>
</comment>
<reference evidence="8 9" key="1">
    <citation type="submission" date="2024-02" db="EMBL/GenBank/DDBJ databases">
        <title>High-quality chromosome-scale genome assembly of Pensacola bahiagrass (Paspalum notatum Flugge var. saurae).</title>
        <authorList>
            <person name="Vega J.M."/>
            <person name="Podio M."/>
            <person name="Orjuela J."/>
            <person name="Siena L.A."/>
            <person name="Pessino S.C."/>
            <person name="Combes M.C."/>
            <person name="Mariac C."/>
            <person name="Albertini E."/>
            <person name="Pupilli F."/>
            <person name="Ortiz J.P.A."/>
            <person name="Leblanc O."/>
        </authorList>
    </citation>
    <scope>NUCLEOTIDE SEQUENCE [LARGE SCALE GENOMIC DNA]</scope>
    <source>
        <strain evidence="8">R1</strain>
        <tissue evidence="8">Leaf</tissue>
    </source>
</reference>
<dbReference type="Gene3D" id="1.25.10.10">
    <property type="entry name" value="Leucine-rich Repeat Variant"/>
    <property type="match status" value="1"/>
</dbReference>
<dbReference type="EMBL" id="CP144749">
    <property type="protein sequence ID" value="WVZ75373.1"/>
    <property type="molecule type" value="Genomic_DNA"/>
</dbReference>
<evidence type="ECO:0000256" key="2">
    <source>
        <dbReference type="ARBA" id="ARBA00004906"/>
    </source>
</evidence>
<keyword evidence="4" id="KW-0808">Transferase</keyword>
<dbReference type="SMART" id="SM00504">
    <property type="entry name" value="Ubox"/>
    <property type="match status" value="1"/>
</dbReference>
<dbReference type="Gene3D" id="3.30.40.10">
    <property type="entry name" value="Zinc/RING finger domain, C3HC4 (zinc finger)"/>
    <property type="match status" value="1"/>
</dbReference>
<gene>
    <name evidence="8" type="ORF">U9M48_023429</name>
</gene>
<dbReference type="InterPro" id="IPR016024">
    <property type="entry name" value="ARM-type_fold"/>
</dbReference>
<dbReference type="SUPFAM" id="SSF48371">
    <property type="entry name" value="ARM repeat"/>
    <property type="match status" value="1"/>
</dbReference>
<accession>A0AAQ3WUQ1</accession>
<feature type="compositionally biased region" description="Basic and acidic residues" evidence="6">
    <location>
        <begin position="102"/>
        <end position="111"/>
    </location>
</feature>
<protein>
    <recommendedName>
        <fullName evidence="3">RING-type E3 ubiquitin transferase</fullName>
        <ecNumber evidence="3">2.3.2.27</ecNumber>
    </recommendedName>
</protein>
<evidence type="ECO:0000256" key="1">
    <source>
        <dbReference type="ARBA" id="ARBA00000900"/>
    </source>
</evidence>
<feature type="region of interest" description="Disordered" evidence="6">
    <location>
        <begin position="35"/>
        <end position="120"/>
    </location>
</feature>
<evidence type="ECO:0000313" key="8">
    <source>
        <dbReference type="EMBL" id="WVZ75373.1"/>
    </source>
</evidence>
<comment type="pathway">
    <text evidence="2">Protein modification; protein ubiquitination.</text>
</comment>
<dbReference type="GO" id="GO:0016567">
    <property type="term" value="P:protein ubiquitination"/>
    <property type="evidence" value="ECO:0007669"/>
    <property type="project" value="InterPro"/>
</dbReference>
<dbReference type="GO" id="GO:0061630">
    <property type="term" value="F:ubiquitin protein ligase activity"/>
    <property type="evidence" value="ECO:0007669"/>
    <property type="project" value="UniProtKB-EC"/>
</dbReference>
<dbReference type="SUPFAM" id="SSF57850">
    <property type="entry name" value="RING/U-box"/>
    <property type="match status" value="1"/>
</dbReference>
<sequence>MSQRRSSHSSSGDEDLEDKLLRQVEREIQEKARAVAAAERRRQRQPTRCFPSPTSWVARRVLGVARRNPADRTSPTRTSPPRSPRRGQASSAPCVPAPARTGSEEETRSEQDQAPPTRSDYVEMMRCSLANIKEGADGQEKALFAKMEEAITGLLELAHGTAKLPNPPKLPREFATRWPGDDDADLLQVMDDPVILASGHSVDRLYNQFVCPQQNCCPVTQKSMAHSSTAPNHLLRDMISAWRFDHMAHSSTSTADTLSVPVVPSEEQVQDILPNLSGDDILQKLSGDSVMQKQALHDIELLSKITKGEQPCLHKCPHLLPELINLKKNWKSTWTHKQEEQRLGVILNLSVDRTNREILSGENLLPVTLKNIINSKQHRYGSPASAFAKVCSIIAILSEFGVFRKGIFDIGGMEMLRDLLKIEHAVVRKEAVSAIRGLCADEEGKTNAQSYNVPDALLECLMVSEDVLILLDCLPKDLCVVDKMCDKVVELVNIIMTGQGNEPVTPQGTNSAISLVHTIVQRDAHTMAQVKNLKDFKERLKELSSGKLPMQTMLQPHE</sequence>
<dbReference type="Proteomes" id="UP001341281">
    <property type="component" value="Chromosome 05"/>
</dbReference>
<name>A0AAQ3WUQ1_PASNO</name>
<feature type="region of interest" description="Disordered" evidence="6">
    <location>
        <begin position="1"/>
        <end position="23"/>
    </location>
</feature>
<keyword evidence="5" id="KW-0833">Ubl conjugation pathway</keyword>
<evidence type="ECO:0000256" key="6">
    <source>
        <dbReference type="SAM" id="MobiDB-lite"/>
    </source>
</evidence>
<evidence type="ECO:0000256" key="4">
    <source>
        <dbReference type="ARBA" id="ARBA00022679"/>
    </source>
</evidence>
<evidence type="ECO:0000256" key="3">
    <source>
        <dbReference type="ARBA" id="ARBA00012483"/>
    </source>
</evidence>
<evidence type="ECO:0000256" key="5">
    <source>
        <dbReference type="ARBA" id="ARBA00022786"/>
    </source>
</evidence>
<dbReference type="InterPro" id="IPR013083">
    <property type="entry name" value="Znf_RING/FYVE/PHD"/>
</dbReference>
<proteinExistence type="predicted"/>
<dbReference type="PANTHER" id="PTHR23315:SF260">
    <property type="entry name" value="U-BOX DOMAIN-CONTAINING PROTEIN 73"/>
    <property type="match status" value="1"/>
</dbReference>
<feature type="domain" description="U-box" evidence="7">
    <location>
        <begin position="186"/>
        <end position="242"/>
    </location>
</feature>
<evidence type="ECO:0000313" key="9">
    <source>
        <dbReference type="Proteomes" id="UP001341281"/>
    </source>
</evidence>
<dbReference type="InterPro" id="IPR003613">
    <property type="entry name" value="Ubox_domain"/>
</dbReference>
<keyword evidence="9" id="KW-1185">Reference proteome</keyword>
<dbReference type="PANTHER" id="PTHR23315">
    <property type="entry name" value="U BOX DOMAIN-CONTAINING"/>
    <property type="match status" value="1"/>
</dbReference>
<dbReference type="AlphaFoldDB" id="A0AAQ3WUQ1"/>
<dbReference type="EC" id="2.3.2.27" evidence="3"/>
<evidence type="ECO:0000259" key="7">
    <source>
        <dbReference type="SMART" id="SM00504"/>
    </source>
</evidence>
<dbReference type="InterPro" id="IPR011989">
    <property type="entry name" value="ARM-like"/>
</dbReference>
<organism evidence="8 9">
    <name type="scientific">Paspalum notatum var. saurae</name>
    <dbReference type="NCBI Taxonomy" id="547442"/>
    <lineage>
        <taxon>Eukaryota</taxon>
        <taxon>Viridiplantae</taxon>
        <taxon>Streptophyta</taxon>
        <taxon>Embryophyta</taxon>
        <taxon>Tracheophyta</taxon>
        <taxon>Spermatophyta</taxon>
        <taxon>Magnoliopsida</taxon>
        <taxon>Liliopsida</taxon>
        <taxon>Poales</taxon>
        <taxon>Poaceae</taxon>
        <taxon>PACMAD clade</taxon>
        <taxon>Panicoideae</taxon>
        <taxon>Andropogonodae</taxon>
        <taxon>Paspaleae</taxon>
        <taxon>Paspalinae</taxon>
        <taxon>Paspalum</taxon>
    </lineage>
</organism>